<keyword evidence="1" id="KW-0472">Membrane</keyword>
<gene>
    <name evidence="2" type="ORF">GCM10022278_37980</name>
</gene>
<evidence type="ECO:0000256" key="1">
    <source>
        <dbReference type="SAM" id="Phobius"/>
    </source>
</evidence>
<proteinExistence type="predicted"/>
<keyword evidence="1" id="KW-0812">Transmembrane</keyword>
<organism evidence="2 3">
    <name type="scientific">Allohahella marinimesophila</name>
    <dbReference type="NCBI Taxonomy" id="1054972"/>
    <lineage>
        <taxon>Bacteria</taxon>
        <taxon>Pseudomonadati</taxon>
        <taxon>Pseudomonadota</taxon>
        <taxon>Gammaproteobacteria</taxon>
        <taxon>Oceanospirillales</taxon>
        <taxon>Hahellaceae</taxon>
        <taxon>Allohahella</taxon>
    </lineage>
</organism>
<dbReference type="EMBL" id="BAABBO010000021">
    <property type="protein sequence ID" value="GAA3977626.1"/>
    <property type="molecule type" value="Genomic_DNA"/>
</dbReference>
<name>A0ABP7Q799_9GAMM</name>
<accession>A0ABP7Q799</accession>
<reference evidence="3" key="1">
    <citation type="journal article" date="2019" name="Int. J. Syst. Evol. Microbiol.">
        <title>The Global Catalogue of Microorganisms (GCM) 10K type strain sequencing project: providing services to taxonomists for standard genome sequencing and annotation.</title>
        <authorList>
            <consortium name="The Broad Institute Genomics Platform"/>
            <consortium name="The Broad Institute Genome Sequencing Center for Infectious Disease"/>
            <person name="Wu L."/>
            <person name="Ma J."/>
        </authorList>
    </citation>
    <scope>NUCLEOTIDE SEQUENCE [LARGE SCALE GENOMIC DNA]</scope>
    <source>
        <strain evidence="3">JCM 17555</strain>
    </source>
</reference>
<evidence type="ECO:0000313" key="3">
    <source>
        <dbReference type="Proteomes" id="UP001501337"/>
    </source>
</evidence>
<evidence type="ECO:0000313" key="2">
    <source>
        <dbReference type="EMBL" id="GAA3977626.1"/>
    </source>
</evidence>
<protein>
    <submittedName>
        <fullName evidence="2">Uncharacterized protein</fullName>
    </submittedName>
</protein>
<dbReference type="Proteomes" id="UP001501337">
    <property type="component" value="Unassembled WGS sequence"/>
</dbReference>
<feature type="transmembrane region" description="Helical" evidence="1">
    <location>
        <begin position="12"/>
        <end position="35"/>
    </location>
</feature>
<comment type="caution">
    <text evidence="2">The sequence shown here is derived from an EMBL/GenBank/DDBJ whole genome shotgun (WGS) entry which is preliminary data.</text>
</comment>
<keyword evidence="1" id="KW-1133">Transmembrane helix</keyword>
<sequence length="57" mass="6505">MNTYMLKTYLHVFTLAIGANFVLLVALSAPVYFLWNYLMPNIFGLPEISYLEAFVVA</sequence>
<keyword evidence="3" id="KW-1185">Reference proteome</keyword>